<dbReference type="InterPro" id="IPR029063">
    <property type="entry name" value="SAM-dependent_MTases_sf"/>
</dbReference>
<keyword evidence="3 7" id="KW-0808">Transferase</keyword>
<dbReference type="GO" id="GO:0032259">
    <property type="term" value="P:methylation"/>
    <property type="evidence" value="ECO:0007669"/>
    <property type="project" value="UniProtKB-KW"/>
</dbReference>
<protein>
    <recommendedName>
        <fullName evidence="1">DNA (cytosine-5-)-methyltransferase</fullName>
        <ecNumber evidence="1">2.1.1.37</ecNumber>
    </recommendedName>
</protein>
<evidence type="ECO:0000256" key="8">
    <source>
        <dbReference type="RuleBase" id="RU000416"/>
    </source>
</evidence>
<feature type="active site" evidence="7">
    <location>
        <position position="84"/>
    </location>
</feature>
<dbReference type="Pfam" id="PF00145">
    <property type="entry name" value="DNA_methylase"/>
    <property type="match status" value="1"/>
</dbReference>
<dbReference type="Proteomes" id="UP000321822">
    <property type="component" value="Unassembled WGS sequence"/>
</dbReference>
<evidence type="ECO:0000256" key="9">
    <source>
        <dbReference type="SAM" id="MobiDB-lite"/>
    </source>
</evidence>
<evidence type="ECO:0000256" key="7">
    <source>
        <dbReference type="PROSITE-ProRule" id="PRU01016"/>
    </source>
</evidence>
<dbReference type="Gene3D" id="3.40.50.150">
    <property type="entry name" value="Vaccinia Virus protein VP39"/>
    <property type="match status" value="1"/>
</dbReference>
<keyword evidence="2 7" id="KW-0489">Methyltransferase</keyword>
<evidence type="ECO:0000313" key="10">
    <source>
        <dbReference type="EMBL" id="TWX64876.1"/>
    </source>
</evidence>
<dbReference type="SUPFAM" id="SSF53335">
    <property type="entry name" value="S-adenosyl-L-methionine-dependent methyltransferases"/>
    <property type="match status" value="1"/>
</dbReference>
<dbReference type="InterPro" id="IPR050390">
    <property type="entry name" value="C5-Methyltransferase"/>
</dbReference>
<feature type="region of interest" description="Disordered" evidence="9">
    <location>
        <begin position="226"/>
        <end position="249"/>
    </location>
</feature>
<dbReference type="OrthoDB" id="9813719at2"/>
<dbReference type="PANTHER" id="PTHR10629">
    <property type="entry name" value="CYTOSINE-SPECIFIC METHYLTRANSFERASE"/>
    <property type="match status" value="1"/>
</dbReference>
<dbReference type="PANTHER" id="PTHR10629:SF52">
    <property type="entry name" value="DNA (CYTOSINE-5)-METHYLTRANSFERASE 1"/>
    <property type="match status" value="1"/>
</dbReference>
<dbReference type="EC" id="2.1.1.37" evidence="1"/>
<accession>A0A5C6Q7G8</accession>
<evidence type="ECO:0000256" key="6">
    <source>
        <dbReference type="ARBA" id="ARBA00047422"/>
    </source>
</evidence>
<sequence length="249" mass="27304">MSKNRKVISLFSGAGGMDIGFKDAGFEISVAVEQDPSCCNTLRLNNPDLVVIEGDVNNVSTDHILESAKLKPLEAALVIGGPPCQSFSLAGKRMGMDDDRGKLLLEFSRVVREALPVAFVMENVKGMLNWEKGKAIEAVLNEFKEPVIFRGKEYRYDVTYKVLNSAAYGVPQKRERLFIIGNRVGKAFNFPEATHTSLADTGTDLFASSLQPFATAWDAFGDLPPADEPSETAKRVSQSIKGRIEKHGY</sequence>
<comment type="catalytic activity">
    <reaction evidence="6">
        <text>a 2'-deoxycytidine in DNA + S-adenosyl-L-methionine = a 5-methyl-2'-deoxycytidine in DNA + S-adenosyl-L-homocysteine + H(+)</text>
        <dbReference type="Rhea" id="RHEA:13681"/>
        <dbReference type="Rhea" id="RHEA-COMP:11369"/>
        <dbReference type="Rhea" id="RHEA-COMP:11370"/>
        <dbReference type="ChEBI" id="CHEBI:15378"/>
        <dbReference type="ChEBI" id="CHEBI:57856"/>
        <dbReference type="ChEBI" id="CHEBI:59789"/>
        <dbReference type="ChEBI" id="CHEBI:85452"/>
        <dbReference type="ChEBI" id="CHEBI:85454"/>
        <dbReference type="EC" id="2.1.1.37"/>
    </reaction>
</comment>
<name>A0A5C6Q7G8_9GAMM</name>
<evidence type="ECO:0000256" key="3">
    <source>
        <dbReference type="ARBA" id="ARBA00022679"/>
    </source>
</evidence>
<evidence type="ECO:0000256" key="2">
    <source>
        <dbReference type="ARBA" id="ARBA00022603"/>
    </source>
</evidence>
<proteinExistence type="inferred from homology"/>
<keyword evidence="5" id="KW-0680">Restriction system</keyword>
<dbReference type="RefSeq" id="WP_146790967.1">
    <property type="nucleotide sequence ID" value="NZ_VOLT01000012.1"/>
</dbReference>
<dbReference type="GO" id="GO:0044027">
    <property type="term" value="P:negative regulation of gene expression via chromosomal CpG island methylation"/>
    <property type="evidence" value="ECO:0007669"/>
    <property type="project" value="TreeGrafter"/>
</dbReference>
<comment type="similarity">
    <text evidence="7 8">Belongs to the class I-like SAM-binding methyltransferase superfamily. C5-methyltransferase family.</text>
</comment>
<dbReference type="PRINTS" id="PR00105">
    <property type="entry name" value="C5METTRFRASE"/>
</dbReference>
<dbReference type="EMBL" id="VOLT01000012">
    <property type="protein sequence ID" value="TWX64876.1"/>
    <property type="molecule type" value="Genomic_DNA"/>
</dbReference>
<organism evidence="10 11">
    <name type="scientific">Colwellia demingiae</name>
    <dbReference type="NCBI Taxonomy" id="89401"/>
    <lineage>
        <taxon>Bacteria</taxon>
        <taxon>Pseudomonadati</taxon>
        <taxon>Pseudomonadota</taxon>
        <taxon>Gammaproteobacteria</taxon>
        <taxon>Alteromonadales</taxon>
        <taxon>Colwelliaceae</taxon>
        <taxon>Colwellia</taxon>
    </lineage>
</organism>
<dbReference type="GO" id="GO:0003886">
    <property type="term" value="F:DNA (cytosine-5-)-methyltransferase activity"/>
    <property type="evidence" value="ECO:0007669"/>
    <property type="project" value="UniProtKB-EC"/>
</dbReference>
<evidence type="ECO:0000256" key="1">
    <source>
        <dbReference type="ARBA" id="ARBA00011975"/>
    </source>
</evidence>
<gene>
    <name evidence="10" type="primary">dcm</name>
    <name evidence="10" type="ORF">ESZ36_19490</name>
</gene>
<keyword evidence="11" id="KW-1185">Reference proteome</keyword>
<evidence type="ECO:0000313" key="11">
    <source>
        <dbReference type="Proteomes" id="UP000321822"/>
    </source>
</evidence>
<comment type="caution">
    <text evidence="10">The sequence shown here is derived from an EMBL/GenBank/DDBJ whole genome shotgun (WGS) entry which is preliminary data.</text>
</comment>
<dbReference type="PROSITE" id="PS51679">
    <property type="entry name" value="SAM_MT_C5"/>
    <property type="match status" value="1"/>
</dbReference>
<evidence type="ECO:0000256" key="4">
    <source>
        <dbReference type="ARBA" id="ARBA00022691"/>
    </source>
</evidence>
<dbReference type="NCBIfam" id="TIGR00675">
    <property type="entry name" value="dcm"/>
    <property type="match status" value="1"/>
</dbReference>
<dbReference type="AlphaFoldDB" id="A0A5C6Q7G8"/>
<evidence type="ECO:0000256" key="5">
    <source>
        <dbReference type="ARBA" id="ARBA00022747"/>
    </source>
</evidence>
<dbReference type="GO" id="GO:0009307">
    <property type="term" value="P:DNA restriction-modification system"/>
    <property type="evidence" value="ECO:0007669"/>
    <property type="project" value="UniProtKB-KW"/>
</dbReference>
<reference evidence="10 11" key="1">
    <citation type="submission" date="2019-07" db="EMBL/GenBank/DDBJ databases">
        <title>Genomes of sea-ice associated Colwellia species.</title>
        <authorList>
            <person name="Bowman J.P."/>
        </authorList>
    </citation>
    <scope>NUCLEOTIDE SEQUENCE [LARGE SCALE GENOMIC DNA]</scope>
    <source>
        <strain evidence="10 11">ACAM 459</strain>
    </source>
</reference>
<dbReference type="GO" id="GO:0003677">
    <property type="term" value="F:DNA binding"/>
    <property type="evidence" value="ECO:0007669"/>
    <property type="project" value="TreeGrafter"/>
</dbReference>
<keyword evidence="4 7" id="KW-0949">S-adenosyl-L-methionine</keyword>
<dbReference type="InterPro" id="IPR001525">
    <property type="entry name" value="C5_MeTfrase"/>
</dbReference>